<dbReference type="PANTHER" id="PTHR31526">
    <property type="entry name" value="SOSS COMPLEX SUBUNIT C"/>
    <property type="match status" value="1"/>
</dbReference>
<evidence type="ECO:0000256" key="1">
    <source>
        <dbReference type="ARBA" id="ARBA00007829"/>
    </source>
</evidence>
<evidence type="ECO:0000313" key="3">
    <source>
        <dbReference type="RefSeq" id="XP_037890203.1"/>
    </source>
</evidence>
<comment type="similarity">
    <text evidence="1">Belongs to the SOSS-C family.</text>
</comment>
<name>A0A9C5YZJ7_9MUSC</name>
<gene>
    <name evidence="3 4 5" type="primary">LOC119637879</name>
</gene>
<protein>
    <submittedName>
        <fullName evidence="3 4">SOSS complex subunit C homolog isoform X1</fullName>
    </submittedName>
</protein>
<keyword evidence="2" id="KW-1185">Reference proteome</keyword>
<dbReference type="Proteomes" id="UP000092443">
    <property type="component" value="Unplaced"/>
</dbReference>
<dbReference type="GeneID" id="119637879"/>
<organism evidence="2 3">
    <name type="scientific">Glossina fuscipes</name>
    <dbReference type="NCBI Taxonomy" id="7396"/>
    <lineage>
        <taxon>Eukaryota</taxon>
        <taxon>Metazoa</taxon>
        <taxon>Ecdysozoa</taxon>
        <taxon>Arthropoda</taxon>
        <taxon>Hexapoda</taxon>
        <taxon>Insecta</taxon>
        <taxon>Pterygota</taxon>
        <taxon>Neoptera</taxon>
        <taxon>Endopterygota</taxon>
        <taxon>Diptera</taxon>
        <taxon>Brachycera</taxon>
        <taxon>Muscomorpha</taxon>
        <taxon>Hippoboscoidea</taxon>
        <taxon>Glossinidae</taxon>
        <taxon>Glossina</taxon>
    </lineage>
</organism>
<evidence type="ECO:0000313" key="2">
    <source>
        <dbReference type="Proteomes" id="UP000092443"/>
    </source>
</evidence>
<dbReference type="RefSeq" id="XP_037890206.1">
    <property type="nucleotide sequence ID" value="XM_038034278.1"/>
</dbReference>
<dbReference type="GO" id="GO:0070876">
    <property type="term" value="C:SOSS complex"/>
    <property type="evidence" value="ECO:0007669"/>
    <property type="project" value="InterPro"/>
</dbReference>
<dbReference type="Pfam" id="PF15925">
    <property type="entry name" value="SOSSC"/>
    <property type="match status" value="1"/>
</dbReference>
<proteinExistence type="inferred from homology"/>
<reference evidence="3 4" key="1">
    <citation type="submission" date="2025-04" db="UniProtKB">
        <authorList>
            <consortium name="RefSeq"/>
        </authorList>
    </citation>
    <scope>IDENTIFICATION</scope>
    <source>
        <tissue evidence="3 4">Whole body pupa</tissue>
    </source>
</reference>
<accession>A0A9C5YZJ7</accession>
<evidence type="ECO:0000313" key="5">
    <source>
        <dbReference type="RefSeq" id="XP_037890206.1"/>
    </source>
</evidence>
<dbReference type="PANTHER" id="PTHR31526:SF2">
    <property type="entry name" value="SOSS COMPLEX SUBUNIT C"/>
    <property type="match status" value="1"/>
</dbReference>
<dbReference type="InterPro" id="IPR031821">
    <property type="entry name" value="SOSSC"/>
</dbReference>
<dbReference type="GO" id="GO:0005654">
    <property type="term" value="C:nucleoplasm"/>
    <property type="evidence" value="ECO:0007669"/>
    <property type="project" value="TreeGrafter"/>
</dbReference>
<sequence>MAFPTLGAQQVFVSLKAETNRKILEDLQLKRQLLQKGVPVADISSLSGGLTAAINQMPPTQLLDQPNEFAQSSGAITVPRSVFNPTSATTLGYFIPQDSHYGNSFIPVLPRLDPSPANHTVK</sequence>
<dbReference type="RefSeq" id="XP_037890203.1">
    <property type="nucleotide sequence ID" value="XM_038034275.1"/>
</dbReference>
<evidence type="ECO:0000313" key="4">
    <source>
        <dbReference type="RefSeq" id="XP_037890204.1"/>
    </source>
</evidence>
<dbReference type="RefSeq" id="XP_037890204.1">
    <property type="nucleotide sequence ID" value="XM_038034276.1"/>
</dbReference>
<dbReference type="GO" id="GO:0006281">
    <property type="term" value="P:DNA repair"/>
    <property type="evidence" value="ECO:0007669"/>
    <property type="project" value="InterPro"/>
</dbReference>
<dbReference type="AlphaFoldDB" id="A0A9C5YZJ7"/>
<dbReference type="KEGG" id="gfs:119637879"/>